<dbReference type="Proteomes" id="UP001149165">
    <property type="component" value="Unassembled WGS sequence"/>
</dbReference>
<dbReference type="PROSITE" id="PS50055">
    <property type="entry name" value="TYR_PHOSPHATASE_PTP"/>
    <property type="match status" value="1"/>
</dbReference>
<dbReference type="PRINTS" id="PR00700">
    <property type="entry name" value="PRTYPHPHTASE"/>
</dbReference>
<proteinExistence type="inferred from homology"/>
<feature type="compositionally biased region" description="Polar residues" evidence="2">
    <location>
        <begin position="354"/>
        <end position="368"/>
    </location>
</feature>
<evidence type="ECO:0000259" key="3">
    <source>
        <dbReference type="PROSITE" id="PS50055"/>
    </source>
</evidence>
<evidence type="ECO:0000313" key="6">
    <source>
        <dbReference type="Proteomes" id="UP001149165"/>
    </source>
</evidence>
<feature type="domain" description="Tyrosine specific protein phosphatases" evidence="4">
    <location>
        <begin position="823"/>
        <end position="904"/>
    </location>
</feature>
<dbReference type="Gene3D" id="3.90.190.10">
    <property type="entry name" value="Protein tyrosine phosphatase superfamily"/>
    <property type="match status" value="1"/>
</dbReference>
<evidence type="ECO:0000256" key="1">
    <source>
        <dbReference type="ARBA" id="ARBA00009649"/>
    </source>
</evidence>
<feature type="region of interest" description="Disordered" evidence="2">
    <location>
        <begin position="449"/>
        <end position="502"/>
    </location>
</feature>
<reference evidence="5" key="2">
    <citation type="journal article" date="2023" name="IMA Fungus">
        <title>Comparative genomic study of the Penicillium genus elucidates a diverse pangenome and 15 lateral gene transfer events.</title>
        <authorList>
            <person name="Petersen C."/>
            <person name="Sorensen T."/>
            <person name="Nielsen M.R."/>
            <person name="Sondergaard T.E."/>
            <person name="Sorensen J.L."/>
            <person name="Fitzpatrick D.A."/>
            <person name="Frisvad J.C."/>
            <person name="Nielsen K.L."/>
        </authorList>
    </citation>
    <scope>NUCLEOTIDE SEQUENCE</scope>
    <source>
        <strain evidence="5">IBT 30069</strain>
    </source>
</reference>
<dbReference type="CDD" id="cd18533">
    <property type="entry name" value="PTP_fungal"/>
    <property type="match status" value="1"/>
</dbReference>
<comment type="similarity">
    <text evidence="1">Belongs to the protein-tyrosine phosphatase family. Non-receptor class subfamily.</text>
</comment>
<feature type="region of interest" description="Disordered" evidence="2">
    <location>
        <begin position="921"/>
        <end position="955"/>
    </location>
</feature>
<dbReference type="EMBL" id="JAPQKH010000001">
    <property type="protein sequence ID" value="KAJ5116702.1"/>
    <property type="molecule type" value="Genomic_DNA"/>
</dbReference>
<feature type="region of interest" description="Disordered" evidence="2">
    <location>
        <begin position="344"/>
        <end position="368"/>
    </location>
</feature>
<sequence>MIQDTLDQVFRFSRAIRRSGVLHRFVKFTNFIEYGENGENLTERFRTGATQLVEHYLKNARASRELKTRLIDTICLRQQNFAYLKARKPKQPIESASSRHPTIQRSTVGTNYSGSFFLSRNSATRNTQRKKMPNAGRSTMTATTAQARHVSVQHSVRDSAGEEAWENLDSDSDLPRPPVIPQQHKEFECPYCLLVCPSRDFKGKNWIKHIVADIMPYICVLESCPTPHVLFKSLKDWKTHMTNDHRIGGWTCIDPSHDMQVTFETEADFRSHLLQSHAGSVDGAALDELSSDCFDERAIGFSLDSCPFCPEDSYVEIQSGQISQHISQHLRSFSRISLVGYQDENGEDEEHDSGNWTDNASAPGQTSSKLSFTSMMEGLEDVFYQDPGDDQESLAILGGIGIPPDAGESTWIDYWDHTQKARSRSPEDPILQSLLASRKLSIRAEYNSPDAELRSPAPLPSQIPPSPFNHFSPMSHSPSASPKLEQECSELQDASASERLLHEEPVSVGKSYLPLWVDRQIPDSVGEGLKSSSFETESQLKPESRSEHYEPVSPGDDSLEDMMAALHDSWTKAGISSANVTYDYLKAGVSSTAATCASSPGNTGNSPPCDSAEISQQFERLELTHRTQLEEALASNDPNHPFAISNDPVISTRNRYINVQPYSRCRIHLPVSGGECDYINASPITLKDSATYVERKYIATQGPIIGEVYHFWQMVFHESKEVAVIVMLTSLEEAGRQNCCQYFPPDLNQPVMNFTVYGETVLSEDENFVVIGSVKLLSTSFDAQSRSEVRELKLTFGHHSKTVWHFYFAGWADYVKPEGDNRPALLELIALVRSRRQLDSPPIVHCSAGVGRTGVFIALDYLLHELDSGQLLYNTNAEEDPVYDCVMKMREQRMMMVQNATQMEFIYDILREQIDEIKIEQTSGQHEGESQGIDVNPRSAKMPKLDFDEQSNSNS</sequence>
<organism evidence="5 6">
    <name type="scientific">Penicillium angulare</name>
    <dbReference type="NCBI Taxonomy" id="116970"/>
    <lineage>
        <taxon>Eukaryota</taxon>
        <taxon>Fungi</taxon>
        <taxon>Dikarya</taxon>
        <taxon>Ascomycota</taxon>
        <taxon>Pezizomycotina</taxon>
        <taxon>Eurotiomycetes</taxon>
        <taxon>Eurotiomycetidae</taxon>
        <taxon>Eurotiales</taxon>
        <taxon>Aspergillaceae</taxon>
        <taxon>Penicillium</taxon>
    </lineage>
</organism>
<evidence type="ECO:0000256" key="2">
    <source>
        <dbReference type="SAM" id="MobiDB-lite"/>
    </source>
</evidence>
<keyword evidence="6" id="KW-1185">Reference proteome</keyword>
<dbReference type="InterPro" id="IPR050348">
    <property type="entry name" value="Protein-Tyr_Phosphatase"/>
</dbReference>
<evidence type="ECO:0000313" key="5">
    <source>
        <dbReference type="EMBL" id="KAJ5116702.1"/>
    </source>
</evidence>
<dbReference type="SMART" id="SM00404">
    <property type="entry name" value="PTPc_motif"/>
    <property type="match status" value="1"/>
</dbReference>
<feature type="compositionally biased region" description="Pro residues" evidence="2">
    <location>
        <begin position="457"/>
        <end position="467"/>
    </location>
</feature>
<dbReference type="OrthoDB" id="10253954at2759"/>
<dbReference type="Pfam" id="PF26082">
    <property type="entry name" value="zf-C2H2_AcuF"/>
    <property type="match status" value="1"/>
</dbReference>
<dbReference type="PROSITE" id="PS00383">
    <property type="entry name" value="TYR_PHOSPHATASE_1"/>
    <property type="match status" value="1"/>
</dbReference>
<dbReference type="PANTHER" id="PTHR19134:SF449">
    <property type="entry name" value="TYROSINE-PROTEIN PHOSPHATASE 1"/>
    <property type="match status" value="1"/>
</dbReference>
<dbReference type="InterPro" id="IPR003595">
    <property type="entry name" value="Tyr_Pase_cat"/>
</dbReference>
<protein>
    <submittedName>
        <fullName evidence="5">Uncharacterized protein</fullName>
    </submittedName>
</protein>
<name>A0A9W9KRH7_9EURO</name>
<dbReference type="InterPro" id="IPR000387">
    <property type="entry name" value="Tyr_Pase_dom"/>
</dbReference>
<dbReference type="InterPro" id="IPR000242">
    <property type="entry name" value="PTP_cat"/>
</dbReference>
<dbReference type="InterPro" id="IPR058925">
    <property type="entry name" value="zf-C2H2_AcuF"/>
</dbReference>
<reference evidence="5" key="1">
    <citation type="submission" date="2022-11" db="EMBL/GenBank/DDBJ databases">
        <authorList>
            <person name="Petersen C."/>
        </authorList>
    </citation>
    <scope>NUCLEOTIDE SEQUENCE</scope>
    <source>
        <strain evidence="5">IBT 30069</strain>
    </source>
</reference>
<comment type="caution">
    <text evidence="5">The sequence shown here is derived from an EMBL/GenBank/DDBJ whole genome shotgun (WGS) entry which is preliminary data.</text>
</comment>
<dbReference type="SUPFAM" id="SSF52799">
    <property type="entry name" value="(Phosphotyrosine protein) phosphatases II"/>
    <property type="match status" value="1"/>
</dbReference>
<feature type="compositionally biased region" description="Polar residues" evidence="2">
    <location>
        <begin position="136"/>
        <end position="146"/>
    </location>
</feature>
<feature type="compositionally biased region" description="Basic and acidic residues" evidence="2">
    <location>
        <begin position="538"/>
        <end position="550"/>
    </location>
</feature>
<evidence type="ECO:0000259" key="4">
    <source>
        <dbReference type="PROSITE" id="PS50056"/>
    </source>
</evidence>
<accession>A0A9W9KRH7</accession>
<gene>
    <name evidence="5" type="ORF">N7456_001050</name>
</gene>
<dbReference type="AlphaFoldDB" id="A0A9W9KRH7"/>
<feature type="domain" description="Tyrosine-protein phosphatase" evidence="3">
    <location>
        <begin position="614"/>
        <end position="913"/>
    </location>
</feature>
<dbReference type="Pfam" id="PF00102">
    <property type="entry name" value="Y_phosphatase"/>
    <property type="match status" value="1"/>
</dbReference>
<feature type="region of interest" description="Disordered" evidence="2">
    <location>
        <begin position="526"/>
        <end position="558"/>
    </location>
</feature>
<dbReference type="InterPro" id="IPR016130">
    <property type="entry name" value="Tyr_Pase_AS"/>
</dbReference>
<dbReference type="SMART" id="SM00194">
    <property type="entry name" value="PTPc"/>
    <property type="match status" value="1"/>
</dbReference>
<dbReference type="PANTHER" id="PTHR19134">
    <property type="entry name" value="RECEPTOR-TYPE TYROSINE-PROTEIN PHOSPHATASE"/>
    <property type="match status" value="1"/>
</dbReference>
<dbReference type="GO" id="GO:0004725">
    <property type="term" value="F:protein tyrosine phosphatase activity"/>
    <property type="evidence" value="ECO:0007669"/>
    <property type="project" value="InterPro"/>
</dbReference>
<dbReference type="PROSITE" id="PS50056">
    <property type="entry name" value="TYR_PHOSPHATASE_2"/>
    <property type="match status" value="1"/>
</dbReference>
<dbReference type="InterPro" id="IPR029021">
    <property type="entry name" value="Prot-tyrosine_phosphatase-like"/>
</dbReference>
<feature type="region of interest" description="Disordered" evidence="2">
    <location>
        <begin position="124"/>
        <end position="149"/>
    </location>
</feature>